<dbReference type="PANTHER" id="PTHR24248">
    <property type="entry name" value="ADRENERGIC RECEPTOR-RELATED G-PROTEIN COUPLED RECEPTOR"/>
    <property type="match status" value="1"/>
</dbReference>
<evidence type="ECO:0000256" key="2">
    <source>
        <dbReference type="ARBA" id="ARBA00022475"/>
    </source>
</evidence>
<feature type="region of interest" description="Disordered" evidence="10">
    <location>
        <begin position="368"/>
        <end position="440"/>
    </location>
</feature>
<feature type="domain" description="G-protein coupled receptors family 1 profile" evidence="12">
    <location>
        <begin position="115"/>
        <end position="498"/>
    </location>
</feature>
<sequence length="516" mass="57754">MIDQFIDDDELVTVGEHCCENEPHLRPKALDDIVSKLVEIKTRLKNKRLLHRSGTSVIESDENGSSQVTCAGLDVMENSTLDFSSEPGNLTLNSTDGSVVVFSLLFSLSALTVAMNALILRAFHIEGKLRTYSNQYILNITIADLLVGYMMAIRSTVNLFGKWIFGDILGHFFLGIQNSILGVSVLGIIAIASDRYVATSFPILHFRRKKKRIAHLVNGLSWVVALFFWVPITTIWNMVEPFHTASKKGFLWVNYGRNFYSSIAVTIARFAIPIVIITVIYIKINFTVKASGSRSLWKRFNLKPMNEAEGDTNTQFQSETTNDISLTDPHDQSLDNDDGTRIDINASGVQNDDTVVNVHNQQGIVEVQQETDTKDSTSNQPNSICSCRPSKDNPRREDPETYSRQLHSRSDPSQKIQTRRVAGPPLAKDSRVKPSQLSTSNNNKVMRTLTLITVAFFLTWLPSSVAIIALDSKSKHASVTEFVRWASYSNSLINPITYAIAQPIVRQTIVRILRCR</sequence>
<keyword evidence="8" id="KW-0675">Receptor</keyword>
<dbReference type="InterPro" id="IPR000276">
    <property type="entry name" value="GPCR_Rhodpsn"/>
</dbReference>
<evidence type="ECO:0000259" key="12">
    <source>
        <dbReference type="PROSITE" id="PS50262"/>
    </source>
</evidence>
<feature type="transmembrane region" description="Helical" evidence="11">
    <location>
        <begin position="168"/>
        <end position="192"/>
    </location>
</feature>
<evidence type="ECO:0000313" key="14">
    <source>
        <dbReference type="Proteomes" id="UP000007110"/>
    </source>
</evidence>
<dbReference type="CDD" id="cd00637">
    <property type="entry name" value="7tm_classA_rhodopsin-like"/>
    <property type="match status" value="1"/>
</dbReference>
<dbReference type="GO" id="GO:0001591">
    <property type="term" value="F:dopamine neurotransmitter receptor activity, coupled via Gi/Go"/>
    <property type="evidence" value="ECO:0000318"/>
    <property type="project" value="GO_Central"/>
</dbReference>
<dbReference type="OrthoDB" id="10071887at2759"/>
<feature type="transmembrane region" description="Helical" evidence="11">
    <location>
        <begin position="213"/>
        <end position="239"/>
    </location>
</feature>
<dbReference type="GO" id="GO:0005886">
    <property type="term" value="C:plasma membrane"/>
    <property type="evidence" value="ECO:0000318"/>
    <property type="project" value="GO_Central"/>
</dbReference>
<keyword evidence="6 11" id="KW-0472">Membrane</keyword>
<organism evidence="13 14">
    <name type="scientific">Strongylocentrotus purpuratus</name>
    <name type="common">Purple sea urchin</name>
    <dbReference type="NCBI Taxonomy" id="7668"/>
    <lineage>
        <taxon>Eukaryota</taxon>
        <taxon>Metazoa</taxon>
        <taxon>Echinodermata</taxon>
        <taxon>Eleutherozoa</taxon>
        <taxon>Echinozoa</taxon>
        <taxon>Echinoidea</taxon>
        <taxon>Euechinoidea</taxon>
        <taxon>Echinacea</taxon>
        <taxon>Camarodonta</taxon>
        <taxon>Echinidea</taxon>
        <taxon>Strongylocentrotidae</taxon>
        <taxon>Strongylocentrotus</taxon>
    </lineage>
</organism>
<evidence type="ECO:0000256" key="11">
    <source>
        <dbReference type="SAM" id="Phobius"/>
    </source>
</evidence>
<dbReference type="GeneID" id="105436766"/>
<dbReference type="PRINTS" id="PR00237">
    <property type="entry name" value="GPCRRHODOPSN"/>
</dbReference>
<feature type="transmembrane region" description="Helical" evidence="11">
    <location>
        <begin position="136"/>
        <end position="156"/>
    </location>
</feature>
<accession>A0A7M7N881</accession>
<dbReference type="RefSeq" id="XP_030831986.1">
    <property type="nucleotide sequence ID" value="XM_030976126.1"/>
</dbReference>
<evidence type="ECO:0000256" key="1">
    <source>
        <dbReference type="ARBA" id="ARBA00004651"/>
    </source>
</evidence>
<keyword evidence="3 11" id="KW-0812">Transmembrane</keyword>
<evidence type="ECO:0000256" key="10">
    <source>
        <dbReference type="SAM" id="MobiDB-lite"/>
    </source>
</evidence>
<name>A0A7M7N881_STRPU</name>
<keyword evidence="14" id="KW-1185">Reference proteome</keyword>
<reference evidence="13" key="2">
    <citation type="submission" date="2021-01" db="UniProtKB">
        <authorList>
            <consortium name="EnsemblMetazoa"/>
        </authorList>
    </citation>
    <scope>IDENTIFICATION</scope>
</reference>
<evidence type="ECO:0000313" key="13">
    <source>
        <dbReference type="EnsemblMetazoa" id="XP_030831986"/>
    </source>
</evidence>
<dbReference type="AlphaFoldDB" id="A0A7M7N881"/>
<evidence type="ECO:0000256" key="7">
    <source>
        <dbReference type="ARBA" id="ARBA00023157"/>
    </source>
</evidence>
<dbReference type="InParanoid" id="A0A7M7N881"/>
<dbReference type="OMA" id="NCVANHE"/>
<feature type="region of interest" description="Disordered" evidence="10">
    <location>
        <begin position="308"/>
        <end position="355"/>
    </location>
</feature>
<dbReference type="Pfam" id="PF00001">
    <property type="entry name" value="7tm_1"/>
    <property type="match status" value="1"/>
</dbReference>
<evidence type="ECO:0000256" key="4">
    <source>
        <dbReference type="ARBA" id="ARBA00022989"/>
    </source>
</evidence>
<feature type="transmembrane region" description="Helical" evidence="11">
    <location>
        <begin position="259"/>
        <end position="282"/>
    </location>
</feature>
<feature type="transmembrane region" description="Helical" evidence="11">
    <location>
        <begin position="449"/>
        <end position="470"/>
    </location>
</feature>
<evidence type="ECO:0000256" key="9">
    <source>
        <dbReference type="ARBA" id="ARBA00023224"/>
    </source>
</evidence>
<dbReference type="PANTHER" id="PTHR24248:SF125">
    <property type="entry name" value="DOPAMINE D2-LIKE RECEPTOR"/>
    <property type="match status" value="1"/>
</dbReference>
<dbReference type="GO" id="GO:0004930">
    <property type="term" value="F:G protein-coupled receptor activity"/>
    <property type="evidence" value="ECO:0000318"/>
    <property type="project" value="GO_Central"/>
</dbReference>
<feature type="compositionally biased region" description="Polar residues" evidence="10">
    <location>
        <begin position="376"/>
        <end position="385"/>
    </location>
</feature>
<keyword evidence="4 11" id="KW-1133">Transmembrane helix</keyword>
<dbReference type="FunFam" id="1.20.1070.10:FF:000566">
    <property type="entry name" value="Uncharacterized protein"/>
    <property type="match status" value="1"/>
</dbReference>
<dbReference type="Gene3D" id="1.20.1070.10">
    <property type="entry name" value="Rhodopsin 7-helix transmembrane proteins"/>
    <property type="match status" value="2"/>
</dbReference>
<reference evidence="14" key="1">
    <citation type="submission" date="2015-02" db="EMBL/GenBank/DDBJ databases">
        <title>Genome sequencing for Strongylocentrotus purpuratus.</title>
        <authorList>
            <person name="Murali S."/>
            <person name="Liu Y."/>
            <person name="Vee V."/>
            <person name="English A."/>
            <person name="Wang M."/>
            <person name="Skinner E."/>
            <person name="Han Y."/>
            <person name="Muzny D.M."/>
            <person name="Worley K.C."/>
            <person name="Gibbs R.A."/>
        </authorList>
    </citation>
    <scope>NUCLEOTIDE SEQUENCE</scope>
</reference>
<evidence type="ECO:0000256" key="5">
    <source>
        <dbReference type="ARBA" id="ARBA00023040"/>
    </source>
</evidence>
<feature type="compositionally biased region" description="Polar residues" evidence="10">
    <location>
        <begin position="311"/>
        <end position="325"/>
    </location>
</feature>
<dbReference type="PROSITE" id="PS50262">
    <property type="entry name" value="G_PROTEIN_RECEP_F1_2"/>
    <property type="match status" value="1"/>
</dbReference>
<keyword evidence="2" id="KW-1003">Cell membrane</keyword>
<proteinExistence type="predicted"/>
<dbReference type="InterPro" id="IPR017452">
    <property type="entry name" value="GPCR_Rhodpsn_7TM"/>
</dbReference>
<feature type="compositionally biased region" description="Basic and acidic residues" evidence="10">
    <location>
        <begin position="389"/>
        <end position="401"/>
    </location>
</feature>
<keyword evidence="7" id="KW-1015">Disulfide bond</keyword>
<feature type="transmembrane region" description="Helical" evidence="11">
    <location>
        <begin position="99"/>
        <end position="124"/>
    </location>
</feature>
<keyword evidence="5" id="KW-0297">G-protein coupled receptor</keyword>
<protein>
    <recommendedName>
        <fullName evidence="12">G-protein coupled receptors family 1 profile domain-containing protein</fullName>
    </recommendedName>
</protein>
<dbReference type="SUPFAM" id="SSF81321">
    <property type="entry name" value="Family A G protein-coupled receptor-like"/>
    <property type="match status" value="1"/>
</dbReference>
<comment type="subcellular location">
    <subcellularLocation>
        <location evidence="1">Cell membrane</location>
        <topology evidence="1">Multi-pass membrane protein</topology>
    </subcellularLocation>
</comment>
<evidence type="ECO:0000256" key="6">
    <source>
        <dbReference type="ARBA" id="ARBA00023136"/>
    </source>
</evidence>
<dbReference type="GO" id="GO:0045202">
    <property type="term" value="C:synapse"/>
    <property type="evidence" value="ECO:0007669"/>
    <property type="project" value="GOC"/>
</dbReference>
<dbReference type="Proteomes" id="UP000007110">
    <property type="component" value="Unassembled WGS sequence"/>
</dbReference>
<feature type="compositionally biased region" description="Basic and acidic residues" evidence="10">
    <location>
        <begin position="328"/>
        <end position="341"/>
    </location>
</feature>
<dbReference type="EnsemblMetazoa" id="XM_030976126">
    <property type="protein sequence ID" value="XP_030831986"/>
    <property type="gene ID" value="LOC105436766"/>
</dbReference>
<evidence type="ECO:0000256" key="3">
    <source>
        <dbReference type="ARBA" id="ARBA00022692"/>
    </source>
</evidence>
<keyword evidence="9" id="KW-0807">Transducer</keyword>
<evidence type="ECO:0000256" key="8">
    <source>
        <dbReference type="ARBA" id="ARBA00023170"/>
    </source>
</evidence>
<dbReference type="KEGG" id="spu:105436766"/>